<dbReference type="STRING" id="314283.MED297_19537"/>
<evidence type="ECO:0008006" key="3">
    <source>
        <dbReference type="Google" id="ProtNLM"/>
    </source>
</evidence>
<organism evidence="1 2">
    <name type="scientific">Reinekea blandensis MED297</name>
    <dbReference type="NCBI Taxonomy" id="314283"/>
    <lineage>
        <taxon>Bacteria</taxon>
        <taxon>Pseudomonadati</taxon>
        <taxon>Pseudomonadota</taxon>
        <taxon>Gammaproteobacteria</taxon>
        <taxon>Oceanospirillales</taxon>
        <taxon>Saccharospirillaceae</taxon>
        <taxon>Reinekea</taxon>
    </lineage>
</organism>
<dbReference type="AlphaFoldDB" id="A4B912"/>
<comment type="caution">
    <text evidence="1">The sequence shown here is derived from an EMBL/GenBank/DDBJ whole genome shotgun (WGS) entry which is preliminary data.</text>
</comment>
<accession>A4B912</accession>
<dbReference type="Proteomes" id="UP000005953">
    <property type="component" value="Unassembled WGS sequence"/>
</dbReference>
<gene>
    <name evidence="1" type="ORF">MED297_19537</name>
</gene>
<protein>
    <recommendedName>
        <fullName evidence="3">DUF1127 domain-containing protein</fullName>
    </recommendedName>
</protein>
<keyword evidence="2" id="KW-1185">Reference proteome</keyword>
<proteinExistence type="predicted"/>
<evidence type="ECO:0000313" key="1">
    <source>
        <dbReference type="EMBL" id="EAR11113.1"/>
    </source>
</evidence>
<name>A4B912_9GAMM</name>
<dbReference type="EMBL" id="AAOE01000001">
    <property type="protein sequence ID" value="EAR11113.1"/>
    <property type="molecule type" value="Genomic_DNA"/>
</dbReference>
<dbReference type="HOGENOM" id="CLU_2809410_0_0_6"/>
<reference evidence="1 2" key="1">
    <citation type="submission" date="2006-02" db="EMBL/GenBank/DDBJ databases">
        <authorList>
            <person name="Pinhassi J."/>
            <person name="Pedros-Alio C."/>
            <person name="Ferriera S."/>
            <person name="Johnson J."/>
            <person name="Kravitz S."/>
            <person name="Halpern A."/>
            <person name="Remington K."/>
            <person name="Beeson K."/>
            <person name="Tran B."/>
            <person name="Rogers Y.-H."/>
            <person name="Friedman R."/>
            <person name="Venter J.C."/>
        </authorList>
    </citation>
    <scope>NUCLEOTIDE SEQUENCE [LARGE SCALE GENOMIC DNA]</scope>
    <source>
        <strain evidence="1 2">MED297</strain>
    </source>
</reference>
<dbReference type="RefSeq" id="WP_008044538.1">
    <property type="nucleotide sequence ID" value="NZ_CH724151.1"/>
</dbReference>
<sequence>MMNLLKTFARIRILFTRNRGAEVRLIDLNDHLRRDLGIDNASSDRRVHEHAPRAQEFIISNVLTRAP</sequence>
<evidence type="ECO:0000313" key="2">
    <source>
        <dbReference type="Proteomes" id="UP000005953"/>
    </source>
</evidence>